<dbReference type="AlphaFoldDB" id="A0A5C1A5M8"/>
<dbReference type="Pfam" id="PF06439">
    <property type="entry name" value="3keto-disac_hyd"/>
    <property type="match status" value="1"/>
</dbReference>
<feature type="domain" description="3-keto-alpha-glucoside-1,2-lyase/3-keto-2-hydroxy-glucal hydratase" evidence="1">
    <location>
        <begin position="30"/>
        <end position="113"/>
    </location>
</feature>
<dbReference type="Proteomes" id="UP000324974">
    <property type="component" value="Chromosome"/>
</dbReference>
<dbReference type="RefSeq" id="WP_149108583.1">
    <property type="nucleotide sequence ID" value="NZ_CP042425.1"/>
</dbReference>
<keyword evidence="2" id="KW-0378">Hydrolase</keyword>
<evidence type="ECO:0000259" key="1">
    <source>
        <dbReference type="Pfam" id="PF06439"/>
    </source>
</evidence>
<dbReference type="OrthoDB" id="281919at2"/>
<dbReference type="EMBL" id="CP042425">
    <property type="protein sequence ID" value="QEL13627.1"/>
    <property type="molecule type" value="Genomic_DNA"/>
</dbReference>
<proteinExistence type="predicted"/>
<name>A0A5C1A5M8_9BACT</name>
<gene>
    <name evidence="2" type="ORF">PX52LOC_00485</name>
</gene>
<sequence>MTLVRLAAFLVGVSLLLSPTRGDDFKPDAGFTALFNGKDLTGWKKTKGGDSLDGKAEAYDKRFTVADGTLVIDPKVKGDVHIETQKVLPKDVHIRFEFKADAKCNNDLFLHGTKFDISKANVKELKEDTWQTLDVIVKANKAEFKLDGAMVKTIATKGEPTSFRIRAEFGGLVVRKLQMIEVK</sequence>
<keyword evidence="3" id="KW-1185">Reference proteome</keyword>
<dbReference type="KEGG" id="lrs:PX52LOC_00485"/>
<dbReference type="InterPro" id="IPR010496">
    <property type="entry name" value="AL/BT2_dom"/>
</dbReference>
<dbReference type="GO" id="GO:0016787">
    <property type="term" value="F:hydrolase activity"/>
    <property type="evidence" value="ECO:0007669"/>
    <property type="project" value="UniProtKB-KW"/>
</dbReference>
<organism evidence="2 3">
    <name type="scientific">Limnoglobus roseus</name>
    <dbReference type="NCBI Taxonomy" id="2598579"/>
    <lineage>
        <taxon>Bacteria</taxon>
        <taxon>Pseudomonadati</taxon>
        <taxon>Planctomycetota</taxon>
        <taxon>Planctomycetia</taxon>
        <taxon>Gemmatales</taxon>
        <taxon>Gemmataceae</taxon>
        <taxon>Limnoglobus</taxon>
    </lineage>
</organism>
<evidence type="ECO:0000313" key="2">
    <source>
        <dbReference type="EMBL" id="QEL13627.1"/>
    </source>
</evidence>
<accession>A0A5C1A5M8</accession>
<protein>
    <submittedName>
        <fullName evidence="2">Putative beta-jelly-roll-type glycoside hydrolase</fullName>
    </submittedName>
</protein>
<evidence type="ECO:0000313" key="3">
    <source>
        <dbReference type="Proteomes" id="UP000324974"/>
    </source>
</evidence>
<reference evidence="3" key="1">
    <citation type="submission" date="2019-08" db="EMBL/GenBank/DDBJ databases">
        <title>Limnoglobus roseus gen. nov., sp. nov., a novel freshwater planctomycete with a giant genome from the family Gemmataceae.</title>
        <authorList>
            <person name="Kulichevskaya I.S."/>
            <person name="Naumoff D.G."/>
            <person name="Miroshnikov K."/>
            <person name="Ivanova A."/>
            <person name="Philippov D.A."/>
            <person name="Hakobyan A."/>
            <person name="Rijpstra I.C."/>
            <person name="Sinninghe Damste J.S."/>
            <person name="Liesack W."/>
            <person name="Dedysh S.N."/>
        </authorList>
    </citation>
    <scope>NUCLEOTIDE SEQUENCE [LARGE SCALE GENOMIC DNA]</scope>
    <source>
        <strain evidence="3">PX52</strain>
    </source>
</reference>
<dbReference type="Gene3D" id="2.60.120.560">
    <property type="entry name" value="Exo-inulinase, domain 1"/>
    <property type="match status" value="1"/>
</dbReference>